<dbReference type="Gene3D" id="3.40.50.2300">
    <property type="match status" value="2"/>
</dbReference>
<reference evidence="3 4" key="1">
    <citation type="submission" date="2016-04" db="EMBL/GenBank/DDBJ databases">
        <title>ATOL: Assembling a taxonomically balanced genome-scale reconstruction of the evolutionary history of the Enterobacteriaceae.</title>
        <authorList>
            <person name="Plunkett G.III."/>
            <person name="Neeno-Eckwall E.C."/>
            <person name="Glasner J.D."/>
            <person name="Perna N.T."/>
        </authorList>
    </citation>
    <scope>NUCLEOTIDE SEQUENCE [LARGE SCALE GENOMIC DNA]</scope>
    <source>
        <strain evidence="3 4">ATCC 19692</strain>
    </source>
</reference>
<protein>
    <submittedName>
        <fullName evidence="3">Putative lipoprotein</fullName>
    </submittedName>
</protein>
<proteinExistence type="predicted"/>
<dbReference type="PANTHER" id="PTHR38038:SF1">
    <property type="entry name" value="PENICILLIN-BINDING PROTEIN ACTIVATOR LPOA"/>
    <property type="match status" value="1"/>
</dbReference>
<sequence length="591" mass="64904">MLSSIFVRFKTGLSYTAILSALIMSGCTLTGQQEQPLTPAAKAEIEMKQFQKVIDDAQGHASLDVIRAYIGLEKLIKDPALHQKNIDDTWLTLTKLTPEQRNGIVIKSDENILQGWLDLLNTYEYNKDDATKLSQAVREWQTRYPRNPAALTLPSTLLRQSQPAVGANSQIALLLPLSGQAKVFGEAIRQGFLDAQSGLPQPQATEETSAIQPPSSNQDDSLSSILEELGITNSSTTENSAGNTDNTEQNSVTAQDTQAVMSRNTTLNLDPIAQNSRQVIVYDTNNQPIDVLLKKAQQDGANLIVGPLLKPEVLKTIELQSTLPVLALNELDNLPTATSICFFSLSPEDETRNAAQHLRQQQKTTPLLIVPDNKFGQRMAQTFADEWQRTGGGTVLKQSFGSLDSLKTDINRGVGIRMTGTPIIPTDNSPVAIDAQSMPVEPISSSTVDSVYIIATSDELTLIKPMIDMAISTQKRPPIYVSSRSNQGGIGPDFRMEMEGIQFSDIPLMTGANLPLMQKASQQFANDYSLMRLYAMGIDAWSLANNYNDLTNGSLHFNGISGSLRVEDNCTIYRQLPWMQFKQGKIEPVMQ</sequence>
<accession>A0A198FMS6</accession>
<dbReference type="STRING" id="1354337.M983_2207"/>
<evidence type="ECO:0000256" key="2">
    <source>
        <dbReference type="SAM" id="MobiDB-lite"/>
    </source>
</evidence>
<dbReference type="CDD" id="cd06339">
    <property type="entry name" value="PBP1_YraM_LppC_lipoprotein-like"/>
    <property type="match status" value="1"/>
</dbReference>
<dbReference type="Proteomes" id="UP000094023">
    <property type="component" value="Unassembled WGS sequence"/>
</dbReference>
<feature type="region of interest" description="Disordered" evidence="2">
    <location>
        <begin position="233"/>
        <end position="255"/>
    </location>
</feature>
<dbReference type="Gene3D" id="1.25.40.650">
    <property type="match status" value="1"/>
</dbReference>
<gene>
    <name evidence="3" type="ORF">M983_2207</name>
</gene>
<name>A0A198FMS6_9GAMM</name>
<dbReference type="OrthoDB" id="6708821at2"/>
<dbReference type="SUPFAM" id="SSF53822">
    <property type="entry name" value="Periplasmic binding protein-like I"/>
    <property type="match status" value="1"/>
</dbReference>
<feature type="compositionally biased region" description="Polar residues" evidence="2">
    <location>
        <begin position="198"/>
        <end position="221"/>
    </location>
</feature>
<keyword evidence="3" id="KW-0449">Lipoprotein</keyword>
<dbReference type="GO" id="GO:0009252">
    <property type="term" value="P:peptidoglycan biosynthetic process"/>
    <property type="evidence" value="ECO:0007669"/>
    <property type="project" value="TreeGrafter"/>
</dbReference>
<keyword evidence="1" id="KW-0472">Membrane</keyword>
<evidence type="ECO:0000313" key="4">
    <source>
        <dbReference type="Proteomes" id="UP000094023"/>
    </source>
</evidence>
<dbReference type="AlphaFoldDB" id="A0A198FMS6"/>
<dbReference type="RefSeq" id="WP_066750436.1">
    <property type="nucleotide sequence ID" value="NZ_LXEN01000102.1"/>
</dbReference>
<evidence type="ECO:0000256" key="1">
    <source>
        <dbReference type="ARBA" id="ARBA00023136"/>
    </source>
</evidence>
<dbReference type="GO" id="GO:0031241">
    <property type="term" value="C:periplasmic side of cell outer membrane"/>
    <property type="evidence" value="ECO:0007669"/>
    <property type="project" value="TreeGrafter"/>
</dbReference>
<dbReference type="EMBL" id="LXEN01000102">
    <property type="protein sequence ID" value="OAT26153.1"/>
    <property type="molecule type" value="Genomic_DNA"/>
</dbReference>
<comment type="caution">
    <text evidence="3">The sequence shown here is derived from an EMBL/GenBank/DDBJ whole genome shotgun (WGS) entry which is preliminary data.</text>
</comment>
<keyword evidence="4" id="KW-1185">Reference proteome</keyword>
<dbReference type="PATRIC" id="fig|1354337.4.peg.2259"/>
<feature type="region of interest" description="Disordered" evidence="2">
    <location>
        <begin position="197"/>
        <end position="221"/>
    </location>
</feature>
<dbReference type="PANTHER" id="PTHR38038">
    <property type="entry name" value="PENICILLIN-BINDING PROTEIN ACTIVATOR LPOA"/>
    <property type="match status" value="1"/>
</dbReference>
<dbReference type="GO" id="GO:0030234">
    <property type="term" value="F:enzyme regulator activity"/>
    <property type="evidence" value="ECO:0007669"/>
    <property type="project" value="TreeGrafter"/>
</dbReference>
<dbReference type="Pfam" id="PF04348">
    <property type="entry name" value="LppC"/>
    <property type="match status" value="2"/>
</dbReference>
<dbReference type="InterPro" id="IPR028082">
    <property type="entry name" value="Peripla_BP_I"/>
</dbReference>
<organism evidence="3 4">
    <name type="scientific">Proteus myxofaciens ATCC 19692</name>
    <dbReference type="NCBI Taxonomy" id="1354337"/>
    <lineage>
        <taxon>Bacteria</taxon>
        <taxon>Pseudomonadati</taxon>
        <taxon>Pseudomonadota</taxon>
        <taxon>Gammaproteobacteria</taxon>
        <taxon>Enterobacterales</taxon>
        <taxon>Morganellaceae</taxon>
        <taxon>Proteus</taxon>
    </lineage>
</organism>
<evidence type="ECO:0000313" key="3">
    <source>
        <dbReference type="EMBL" id="OAT26153.1"/>
    </source>
</evidence>
<dbReference type="InterPro" id="IPR007443">
    <property type="entry name" value="LpoA"/>
</dbReference>